<evidence type="ECO:0000313" key="2">
    <source>
        <dbReference type="Proteomes" id="UP000603865"/>
    </source>
</evidence>
<dbReference type="AlphaFoldDB" id="A0A918CCU2"/>
<sequence>MNTNPTSALVYRLSPVQNGPHYDGSPLQWFRTLNGDVPAAWPSKEDSTEAVLQWVGPRPLLDD</sequence>
<keyword evidence="2" id="KW-1185">Reference proteome</keyword>
<gene>
    <name evidence="1" type="ORF">GCM10008957_31490</name>
</gene>
<evidence type="ECO:0000313" key="1">
    <source>
        <dbReference type="EMBL" id="GGR16544.1"/>
    </source>
</evidence>
<accession>A0A918CCU2</accession>
<name>A0A918CCU2_9DEIO</name>
<dbReference type="EMBL" id="BMQL01000019">
    <property type="protein sequence ID" value="GGR16544.1"/>
    <property type="molecule type" value="Genomic_DNA"/>
</dbReference>
<proteinExistence type="predicted"/>
<reference evidence="1" key="1">
    <citation type="journal article" date="2014" name="Int. J. Syst. Evol. Microbiol.">
        <title>Complete genome sequence of Corynebacterium casei LMG S-19264T (=DSM 44701T), isolated from a smear-ripened cheese.</title>
        <authorList>
            <consortium name="US DOE Joint Genome Institute (JGI-PGF)"/>
            <person name="Walter F."/>
            <person name="Albersmeier A."/>
            <person name="Kalinowski J."/>
            <person name="Ruckert C."/>
        </authorList>
    </citation>
    <scope>NUCLEOTIDE SEQUENCE</scope>
    <source>
        <strain evidence="1">JCM 31311</strain>
    </source>
</reference>
<dbReference type="Proteomes" id="UP000603865">
    <property type="component" value="Unassembled WGS sequence"/>
</dbReference>
<organism evidence="1 2">
    <name type="scientific">Deinococcus ruber</name>
    <dbReference type="NCBI Taxonomy" id="1848197"/>
    <lineage>
        <taxon>Bacteria</taxon>
        <taxon>Thermotogati</taxon>
        <taxon>Deinococcota</taxon>
        <taxon>Deinococci</taxon>
        <taxon>Deinococcales</taxon>
        <taxon>Deinococcaceae</taxon>
        <taxon>Deinococcus</taxon>
    </lineage>
</organism>
<protein>
    <submittedName>
        <fullName evidence="1">Uncharacterized protein</fullName>
    </submittedName>
</protein>
<reference evidence="1" key="2">
    <citation type="submission" date="2020-09" db="EMBL/GenBank/DDBJ databases">
        <authorList>
            <person name="Sun Q."/>
            <person name="Ohkuma M."/>
        </authorList>
    </citation>
    <scope>NUCLEOTIDE SEQUENCE</scope>
    <source>
        <strain evidence="1">JCM 31311</strain>
    </source>
</reference>
<comment type="caution">
    <text evidence="1">The sequence shown here is derived from an EMBL/GenBank/DDBJ whole genome shotgun (WGS) entry which is preliminary data.</text>
</comment>